<evidence type="ECO:0000256" key="1">
    <source>
        <dbReference type="PROSITE-ProRule" id="PRU00042"/>
    </source>
</evidence>
<dbReference type="SUPFAM" id="SSF57667">
    <property type="entry name" value="beta-beta-alpha zinc fingers"/>
    <property type="match status" value="1"/>
</dbReference>
<reference evidence="4" key="3">
    <citation type="submission" date="2017-07" db="EMBL/GenBank/DDBJ databases">
        <title>Chromosomal microdeletions drove parallel domestication of plant architecture in Asian and African rice#.</title>
        <authorList>
            <person name="Wu Y."/>
            <person name="Zhao S."/>
            <person name="Li X."/>
            <person name="Zhang B."/>
            <person name="Jiang L."/>
            <person name="Tang Y."/>
            <person name="Zhao J."/>
            <person name="Ma X."/>
            <person name="Cai H."/>
            <person name="Sun C."/>
            <person name="Tan L."/>
        </authorList>
    </citation>
    <scope>NUCLEOTIDE SEQUENCE</scope>
</reference>
<dbReference type="Gramene" id="ORUFI07G03120.1">
    <property type="protein sequence ID" value="ORUFI07G03120.1"/>
    <property type="gene ID" value="ORUFI07G03120"/>
</dbReference>
<gene>
    <name evidence="4" type="ORF">DX_3</name>
</gene>
<sequence>MESSASALVPAAVVEDVSLSLPAAAAPTARVNGKEVRRLFQCLFCDKTFAKFQALGGHQNAHRKERLAGGGVVVNPYVDYAAAGAPSSSPPSAAAAARSIIPISAHGCSEWGAQLLPATFDDDDTVDDMLNWTRASHAAATAVDDSSMGAGEDQQLDLELRL</sequence>
<feature type="domain" description="C2H2-type" evidence="3">
    <location>
        <begin position="40"/>
        <end position="67"/>
    </location>
</feature>
<dbReference type="EMBL" id="MF503970">
    <property type="protein sequence ID" value="ASR75315.1"/>
    <property type="molecule type" value="Genomic_DNA"/>
</dbReference>
<dbReference type="GO" id="GO:0003700">
    <property type="term" value="F:DNA-binding transcription factor activity"/>
    <property type="evidence" value="ECO:0007669"/>
    <property type="project" value="InterPro"/>
</dbReference>
<dbReference type="PROSITE" id="PS00028">
    <property type="entry name" value="ZINC_FINGER_C2H2_1"/>
    <property type="match status" value="1"/>
</dbReference>
<keyword evidence="1" id="KW-0479">Metal-binding</keyword>
<protein>
    <submittedName>
        <fullName evidence="4">C2H2 zinc finger protein</fullName>
    </submittedName>
</protein>
<dbReference type="HOGENOM" id="CLU_084324_1_0_1"/>
<dbReference type="InterPro" id="IPR045320">
    <property type="entry name" value="JAGGED/SL1-like"/>
</dbReference>
<evidence type="ECO:0000256" key="2">
    <source>
        <dbReference type="SAM" id="MobiDB-lite"/>
    </source>
</evidence>
<dbReference type="STRING" id="4529.A0A0E0Q446"/>
<evidence type="ECO:0000313" key="4">
    <source>
        <dbReference type="EMBL" id="ASR75315.1"/>
    </source>
</evidence>
<evidence type="ECO:0000313" key="5">
    <source>
        <dbReference type="EnsemblPlants" id="ORUFI07G03120.1"/>
    </source>
</evidence>
<dbReference type="AlphaFoldDB" id="A0A0E0Q446"/>
<dbReference type="OMA" id="AHGCSEW"/>
<name>A0A0E0Q446_ORYRU</name>
<evidence type="ECO:0000313" key="6">
    <source>
        <dbReference type="Proteomes" id="UP000008022"/>
    </source>
</evidence>
<dbReference type="Pfam" id="PF13912">
    <property type="entry name" value="zf-C2H2_6"/>
    <property type="match status" value="1"/>
</dbReference>
<keyword evidence="1" id="KW-0862">Zinc</keyword>
<reference evidence="5" key="2">
    <citation type="submission" date="2015-06" db="UniProtKB">
        <authorList>
            <consortium name="EnsemblPlants"/>
        </authorList>
    </citation>
    <scope>IDENTIFICATION</scope>
</reference>
<dbReference type="InterPro" id="IPR013087">
    <property type="entry name" value="Znf_C2H2_type"/>
</dbReference>
<evidence type="ECO:0000259" key="3">
    <source>
        <dbReference type="PROSITE" id="PS50157"/>
    </source>
</evidence>
<proteinExistence type="predicted"/>
<reference evidence="6" key="1">
    <citation type="submission" date="2013-06" db="EMBL/GenBank/DDBJ databases">
        <authorList>
            <person name="Zhao Q."/>
        </authorList>
    </citation>
    <scope>NUCLEOTIDE SEQUENCE</scope>
    <source>
        <strain evidence="6">cv. W1943</strain>
    </source>
</reference>
<keyword evidence="6" id="KW-1185">Reference proteome</keyword>
<dbReference type="PANTHER" id="PTHR45730:SF108">
    <property type="entry name" value="PROTEIN LATE FLOWERING"/>
    <property type="match status" value="1"/>
</dbReference>
<feature type="region of interest" description="Disordered" evidence="2">
    <location>
        <begin position="142"/>
        <end position="162"/>
    </location>
</feature>
<dbReference type="GO" id="GO:0008270">
    <property type="term" value="F:zinc ion binding"/>
    <property type="evidence" value="ECO:0007669"/>
    <property type="project" value="UniProtKB-KW"/>
</dbReference>
<dbReference type="EnsemblPlants" id="ORUFI07G03120.1">
    <property type="protein sequence ID" value="ORUFI07G03120.1"/>
    <property type="gene ID" value="ORUFI07G03120"/>
</dbReference>
<keyword evidence="1" id="KW-0863">Zinc-finger</keyword>
<organism evidence="5 6">
    <name type="scientific">Oryza rufipogon</name>
    <name type="common">Brownbeard rice</name>
    <name type="synonym">Asian wild rice</name>
    <dbReference type="NCBI Taxonomy" id="4529"/>
    <lineage>
        <taxon>Eukaryota</taxon>
        <taxon>Viridiplantae</taxon>
        <taxon>Streptophyta</taxon>
        <taxon>Embryophyta</taxon>
        <taxon>Tracheophyta</taxon>
        <taxon>Spermatophyta</taxon>
        <taxon>Magnoliopsida</taxon>
        <taxon>Liliopsida</taxon>
        <taxon>Poales</taxon>
        <taxon>Poaceae</taxon>
        <taxon>BOP clade</taxon>
        <taxon>Oryzoideae</taxon>
        <taxon>Oryzeae</taxon>
        <taxon>Oryzinae</taxon>
        <taxon>Oryza</taxon>
    </lineage>
</organism>
<accession>A0A0E0Q446</accession>
<dbReference type="Proteomes" id="UP000008022">
    <property type="component" value="Unassembled WGS sequence"/>
</dbReference>
<dbReference type="PANTHER" id="PTHR45730">
    <property type="entry name" value="ZINC FINGER PROTEIN JAGGED"/>
    <property type="match status" value="1"/>
</dbReference>
<dbReference type="InterPro" id="IPR036236">
    <property type="entry name" value="Znf_C2H2_sf"/>
</dbReference>
<dbReference type="PROSITE" id="PS50157">
    <property type="entry name" value="ZINC_FINGER_C2H2_2"/>
    <property type="match status" value="1"/>
</dbReference>